<keyword evidence="10" id="KW-1185">Reference proteome</keyword>
<accession>A0A9P0G5K0</accession>
<dbReference type="InterPro" id="IPR050382">
    <property type="entry name" value="MFS_Na/Anion_cotransporter"/>
</dbReference>
<feature type="transmembrane region" description="Helical" evidence="7">
    <location>
        <begin position="369"/>
        <end position="392"/>
    </location>
</feature>
<keyword evidence="6 7" id="KW-0472">Membrane</keyword>
<evidence type="ECO:0000256" key="7">
    <source>
        <dbReference type="SAM" id="Phobius"/>
    </source>
</evidence>
<evidence type="ECO:0000256" key="3">
    <source>
        <dbReference type="ARBA" id="ARBA00022692"/>
    </source>
</evidence>
<name>A0A9P0G5K0_BEMTA</name>
<feature type="transmembrane region" description="Helical" evidence="7">
    <location>
        <begin position="140"/>
        <end position="159"/>
    </location>
</feature>
<dbReference type="AlphaFoldDB" id="A0A9P0G5K0"/>
<dbReference type="PANTHER" id="PTHR11662">
    <property type="entry name" value="SOLUTE CARRIER FAMILY 17"/>
    <property type="match status" value="1"/>
</dbReference>
<feature type="transmembrane region" description="Helical" evidence="7">
    <location>
        <begin position="12"/>
        <end position="34"/>
    </location>
</feature>
<evidence type="ECO:0000313" key="10">
    <source>
        <dbReference type="Proteomes" id="UP001152759"/>
    </source>
</evidence>
<feature type="transmembrane region" description="Helical" evidence="7">
    <location>
        <begin position="206"/>
        <end position="225"/>
    </location>
</feature>
<sequence length="492" mass="55329">MVLVRTKLWYFVFTGFAINTMLKSSINFTIIAMVKSHGHKNIPPENDTTLEPHNSTDFTTQGITLSKIIHFIDKEMSYNWNAKEQGVILGSIYWLQWTTGIPSGILVRYWGTKALFGLGSLILAFTTLAIPTVAQYGVQALVGLRVAQGLVAGTMWPAVHHMAAQWIPANERSKFVSAYLGNTMGVALIYPLCGLIISFFPWQYVYYVTGSLGALWCILWLWFVYDSPLQHPTITKDERNHILTSTDFSIDRKRPPIPWRAILTSRPLWINILAQWGGMWGFYTLLTQAPSYFKQVHRLNIQLNGLFSGLPYLFKTAFAYGYAIYTDKLLKSQRIGRTAVRKLATFVCITLQGFLLIGLAFSSTNVSCAVFFLIVATMVHGAVTSGPITSYIDLSPNFASILQGISGTVNVWPGFLSPMLAGYLTYNNQTPDRWQLVFIISGASMIVPGLIHLAFADSRLQPWNEGNSAYQLNKYELKRLKVSKRERSQSKR</sequence>
<evidence type="ECO:0000256" key="5">
    <source>
        <dbReference type="ARBA" id="ARBA00022989"/>
    </source>
</evidence>
<dbReference type="InterPro" id="IPR036259">
    <property type="entry name" value="MFS_trans_sf"/>
</dbReference>
<proteinExistence type="predicted"/>
<comment type="subcellular location">
    <subcellularLocation>
        <location evidence="1">Membrane</location>
        <topology evidence="1">Multi-pass membrane protein</topology>
    </subcellularLocation>
</comment>
<dbReference type="KEGG" id="btab:109038629"/>
<feature type="transmembrane region" description="Helical" evidence="7">
    <location>
        <begin position="436"/>
        <end position="455"/>
    </location>
</feature>
<dbReference type="Pfam" id="PF07690">
    <property type="entry name" value="MFS_1"/>
    <property type="match status" value="1"/>
</dbReference>
<evidence type="ECO:0000256" key="4">
    <source>
        <dbReference type="ARBA" id="ARBA00022847"/>
    </source>
</evidence>
<evidence type="ECO:0000256" key="1">
    <source>
        <dbReference type="ARBA" id="ARBA00004141"/>
    </source>
</evidence>
<dbReference type="PANTHER" id="PTHR11662:SF79">
    <property type="entry name" value="NA[+]-DEPENDENT INORGANIC PHOSPHATE COTRANSPORTER, ISOFORM A"/>
    <property type="match status" value="1"/>
</dbReference>
<feature type="transmembrane region" description="Helical" evidence="7">
    <location>
        <begin position="343"/>
        <end position="363"/>
    </location>
</feature>
<evidence type="ECO:0000259" key="8">
    <source>
        <dbReference type="PROSITE" id="PS50850"/>
    </source>
</evidence>
<dbReference type="GO" id="GO:0006820">
    <property type="term" value="P:monoatomic anion transport"/>
    <property type="evidence" value="ECO:0007669"/>
    <property type="project" value="TreeGrafter"/>
</dbReference>
<keyword evidence="5 7" id="KW-1133">Transmembrane helix</keyword>
<feature type="transmembrane region" description="Helical" evidence="7">
    <location>
        <begin position="404"/>
        <end position="424"/>
    </location>
</feature>
<dbReference type="InterPro" id="IPR011701">
    <property type="entry name" value="MFS"/>
</dbReference>
<dbReference type="PROSITE" id="PS50850">
    <property type="entry name" value="MFS"/>
    <property type="match status" value="1"/>
</dbReference>
<feature type="transmembrane region" description="Helical" evidence="7">
    <location>
        <begin position="179"/>
        <end position="200"/>
    </location>
</feature>
<feature type="transmembrane region" description="Helical" evidence="7">
    <location>
        <begin position="306"/>
        <end position="323"/>
    </location>
</feature>
<dbReference type="EMBL" id="OU963867">
    <property type="protein sequence ID" value="CAH0773589.1"/>
    <property type="molecule type" value="Genomic_DNA"/>
</dbReference>
<reference evidence="9" key="1">
    <citation type="submission" date="2021-12" db="EMBL/GenBank/DDBJ databases">
        <authorList>
            <person name="King R."/>
        </authorList>
    </citation>
    <scope>NUCLEOTIDE SEQUENCE</scope>
</reference>
<dbReference type="GO" id="GO:0016020">
    <property type="term" value="C:membrane"/>
    <property type="evidence" value="ECO:0007669"/>
    <property type="project" value="UniProtKB-SubCell"/>
</dbReference>
<feature type="domain" description="Major facilitator superfamily (MFS) profile" evidence="8">
    <location>
        <begin position="13"/>
        <end position="460"/>
    </location>
</feature>
<dbReference type="InterPro" id="IPR020846">
    <property type="entry name" value="MFS_dom"/>
</dbReference>
<evidence type="ECO:0000313" key="9">
    <source>
        <dbReference type="EMBL" id="CAH0773589.1"/>
    </source>
</evidence>
<keyword evidence="4" id="KW-0769">Symport</keyword>
<protein>
    <recommendedName>
        <fullName evidence="8">Major facilitator superfamily (MFS) profile domain-containing protein</fullName>
    </recommendedName>
</protein>
<dbReference type="Gene3D" id="1.20.1250.20">
    <property type="entry name" value="MFS general substrate transporter like domains"/>
    <property type="match status" value="2"/>
</dbReference>
<evidence type="ECO:0000256" key="6">
    <source>
        <dbReference type="ARBA" id="ARBA00023136"/>
    </source>
</evidence>
<gene>
    <name evidence="9" type="ORF">BEMITA_LOCUS10055</name>
</gene>
<dbReference type="GO" id="GO:0015293">
    <property type="term" value="F:symporter activity"/>
    <property type="evidence" value="ECO:0007669"/>
    <property type="project" value="UniProtKB-KW"/>
</dbReference>
<keyword evidence="2" id="KW-0813">Transport</keyword>
<evidence type="ECO:0000256" key="2">
    <source>
        <dbReference type="ARBA" id="ARBA00022448"/>
    </source>
</evidence>
<dbReference type="Proteomes" id="UP001152759">
    <property type="component" value="Chromosome 6"/>
</dbReference>
<organism evidence="9 10">
    <name type="scientific">Bemisia tabaci</name>
    <name type="common">Sweetpotato whitefly</name>
    <name type="synonym">Aleurodes tabaci</name>
    <dbReference type="NCBI Taxonomy" id="7038"/>
    <lineage>
        <taxon>Eukaryota</taxon>
        <taxon>Metazoa</taxon>
        <taxon>Ecdysozoa</taxon>
        <taxon>Arthropoda</taxon>
        <taxon>Hexapoda</taxon>
        <taxon>Insecta</taxon>
        <taxon>Pterygota</taxon>
        <taxon>Neoptera</taxon>
        <taxon>Paraneoptera</taxon>
        <taxon>Hemiptera</taxon>
        <taxon>Sternorrhyncha</taxon>
        <taxon>Aleyrodoidea</taxon>
        <taxon>Aleyrodidae</taxon>
        <taxon>Aleyrodinae</taxon>
        <taxon>Bemisia</taxon>
    </lineage>
</organism>
<dbReference type="SUPFAM" id="SSF103473">
    <property type="entry name" value="MFS general substrate transporter"/>
    <property type="match status" value="1"/>
</dbReference>
<feature type="transmembrane region" description="Helical" evidence="7">
    <location>
        <begin position="114"/>
        <end position="134"/>
    </location>
</feature>
<dbReference type="FunFam" id="1.20.1250.20:FF:000003">
    <property type="entry name" value="Solute carrier family 17 member 3"/>
    <property type="match status" value="1"/>
</dbReference>
<keyword evidence="3 7" id="KW-0812">Transmembrane</keyword>